<organism evidence="4 5">
    <name type="scientific">Synchytrium microbalum</name>
    <dbReference type="NCBI Taxonomy" id="1806994"/>
    <lineage>
        <taxon>Eukaryota</taxon>
        <taxon>Fungi</taxon>
        <taxon>Fungi incertae sedis</taxon>
        <taxon>Chytridiomycota</taxon>
        <taxon>Chytridiomycota incertae sedis</taxon>
        <taxon>Chytridiomycetes</taxon>
        <taxon>Synchytriales</taxon>
        <taxon>Synchytriaceae</taxon>
        <taxon>Synchytrium</taxon>
    </lineage>
</organism>
<dbReference type="InterPro" id="IPR036249">
    <property type="entry name" value="Thioredoxin-like_sf"/>
</dbReference>
<evidence type="ECO:0000259" key="3">
    <source>
        <dbReference type="PROSITE" id="PS50033"/>
    </source>
</evidence>
<dbReference type="InterPro" id="IPR001012">
    <property type="entry name" value="UBX_dom"/>
</dbReference>
<dbReference type="Gene3D" id="1.10.8.10">
    <property type="entry name" value="DNA helicase RuvA subunit, C-terminal domain"/>
    <property type="match status" value="1"/>
</dbReference>
<dbReference type="SUPFAM" id="SSF54236">
    <property type="entry name" value="Ubiquitin-like"/>
    <property type="match status" value="1"/>
</dbReference>
<dbReference type="GO" id="GO:0043130">
    <property type="term" value="F:ubiquitin binding"/>
    <property type="evidence" value="ECO:0007669"/>
    <property type="project" value="TreeGrafter"/>
</dbReference>
<dbReference type="PANTHER" id="PTHR23322:SF1">
    <property type="entry name" value="FAS-ASSOCIATED FACTOR 2"/>
    <property type="match status" value="1"/>
</dbReference>
<feature type="region of interest" description="Disordered" evidence="2">
    <location>
        <begin position="306"/>
        <end position="353"/>
    </location>
</feature>
<dbReference type="InterPro" id="IPR049483">
    <property type="entry name" value="FAF1_2-like_UAS"/>
</dbReference>
<feature type="compositionally biased region" description="Basic and acidic residues" evidence="2">
    <location>
        <begin position="328"/>
        <end position="348"/>
    </location>
</feature>
<evidence type="ECO:0000256" key="2">
    <source>
        <dbReference type="SAM" id="MobiDB-lite"/>
    </source>
</evidence>
<dbReference type="InterPro" id="IPR050730">
    <property type="entry name" value="UBX_domain-protein"/>
</dbReference>
<dbReference type="SMART" id="SM00594">
    <property type="entry name" value="UAS"/>
    <property type="match status" value="1"/>
</dbReference>
<reference evidence="4 5" key="1">
    <citation type="journal article" date="2019" name="Sci. Rep.">
        <title>Comparative genomics of chytrid fungi reveal insights into the obligate biotrophic and pathogenic lifestyle of Synchytrium endobioticum.</title>
        <authorList>
            <person name="van de Vossenberg B.T.L.H."/>
            <person name="Warris S."/>
            <person name="Nguyen H.D.T."/>
            <person name="van Gent-Pelzer M.P.E."/>
            <person name="Joly D.L."/>
            <person name="van de Geest H.C."/>
            <person name="Bonants P.J.M."/>
            <person name="Smith D.S."/>
            <person name="Levesque C.A."/>
            <person name="van der Lee T.A.J."/>
        </authorList>
    </citation>
    <scope>NUCLEOTIDE SEQUENCE [LARGE SCALE GENOMIC DNA]</scope>
    <source>
        <strain evidence="4 5">JEL517</strain>
    </source>
</reference>
<dbReference type="Pfam" id="PF00789">
    <property type="entry name" value="UBX"/>
    <property type="match status" value="1"/>
</dbReference>
<dbReference type="RefSeq" id="XP_031024060.1">
    <property type="nucleotide sequence ID" value="XM_031169918.1"/>
</dbReference>
<dbReference type="Proteomes" id="UP000319731">
    <property type="component" value="Unassembled WGS sequence"/>
</dbReference>
<dbReference type="AlphaFoldDB" id="A0A507C663"/>
<dbReference type="Gene3D" id="3.10.20.90">
    <property type="entry name" value="Phosphatidylinositol 3-kinase Catalytic Subunit, Chain A, domain 1"/>
    <property type="match status" value="1"/>
</dbReference>
<dbReference type="Gene3D" id="3.40.30.10">
    <property type="entry name" value="Glutaredoxin"/>
    <property type="match status" value="1"/>
</dbReference>
<evidence type="ECO:0000313" key="4">
    <source>
        <dbReference type="EMBL" id="TPX32965.1"/>
    </source>
</evidence>
<dbReference type="GO" id="GO:0005783">
    <property type="term" value="C:endoplasmic reticulum"/>
    <property type="evidence" value="ECO:0007669"/>
    <property type="project" value="TreeGrafter"/>
</dbReference>
<keyword evidence="5" id="KW-1185">Reference proteome</keyword>
<dbReference type="PROSITE" id="PS50033">
    <property type="entry name" value="UBX"/>
    <property type="match status" value="1"/>
</dbReference>
<accession>A0A507C663</accession>
<dbReference type="Pfam" id="PF21021">
    <property type="entry name" value="FAF1"/>
    <property type="match status" value="1"/>
</dbReference>
<gene>
    <name evidence="4" type="ORF">SmJEL517_g03990</name>
</gene>
<dbReference type="CDD" id="cd14353">
    <property type="entry name" value="UBA_FAF"/>
    <property type="match status" value="1"/>
</dbReference>
<dbReference type="STRING" id="1806994.A0A507C663"/>
<keyword evidence="1" id="KW-0175">Coiled coil</keyword>
<dbReference type="SUPFAM" id="SSF52833">
    <property type="entry name" value="Thioredoxin-like"/>
    <property type="match status" value="1"/>
</dbReference>
<feature type="region of interest" description="Disordered" evidence="2">
    <location>
        <begin position="50"/>
        <end position="83"/>
    </location>
</feature>
<evidence type="ECO:0000256" key="1">
    <source>
        <dbReference type="ARBA" id="ARBA00023054"/>
    </source>
</evidence>
<dbReference type="PANTHER" id="PTHR23322">
    <property type="entry name" value="FAS-ASSOCIATED PROTEIN"/>
    <property type="match status" value="1"/>
</dbReference>
<feature type="compositionally biased region" description="Low complexity" evidence="2">
    <location>
        <begin position="70"/>
        <end position="83"/>
    </location>
</feature>
<protein>
    <recommendedName>
        <fullName evidence="3">UBX domain-containing protein</fullName>
    </recommendedName>
</protein>
<dbReference type="InterPro" id="IPR029071">
    <property type="entry name" value="Ubiquitin-like_domsf"/>
</dbReference>
<dbReference type="EMBL" id="QEAO01000024">
    <property type="protein sequence ID" value="TPX32965.1"/>
    <property type="molecule type" value="Genomic_DNA"/>
</dbReference>
<comment type="caution">
    <text evidence="4">The sequence shown here is derived from an EMBL/GenBank/DDBJ whole genome shotgun (WGS) entry which is preliminary data.</text>
</comment>
<dbReference type="InterPro" id="IPR006577">
    <property type="entry name" value="UAS"/>
</dbReference>
<evidence type="ECO:0000313" key="5">
    <source>
        <dbReference type="Proteomes" id="UP000319731"/>
    </source>
</evidence>
<dbReference type="OrthoDB" id="1026733at2759"/>
<proteinExistence type="predicted"/>
<dbReference type="GO" id="GO:0036503">
    <property type="term" value="P:ERAD pathway"/>
    <property type="evidence" value="ECO:0007669"/>
    <property type="project" value="TreeGrafter"/>
</dbReference>
<dbReference type="GeneID" id="42005215"/>
<feature type="domain" description="UBX" evidence="3">
    <location>
        <begin position="383"/>
        <end position="462"/>
    </location>
</feature>
<name>A0A507C663_9FUNG</name>
<dbReference type="CDD" id="cd01767">
    <property type="entry name" value="UBX"/>
    <property type="match status" value="1"/>
</dbReference>
<dbReference type="SMART" id="SM00166">
    <property type="entry name" value="UBX"/>
    <property type="match status" value="1"/>
</dbReference>
<dbReference type="Pfam" id="PF14555">
    <property type="entry name" value="UBA_4"/>
    <property type="match status" value="1"/>
</dbReference>
<sequence length="469" mass="52787">MDFLDSLPDDRREALLNFQSITGMDDLDNIFKILDSHAWNLEAAIQSVFEEPRSSQSTRDPLDVPENGQPSSSSASSSRVAASRAPPVPTRLHALNNNPSPFSVFTLLFLPFTISYKIAWAVLAFTVSLFPFTAHLLPNRRAVTSSSSTRRPISNDTQAAAARFLLNFEQAYGTAHPEFFQGTYSQALEHAKKEAKCLLAVLHSEDHDDTETFCKTILTADAFTAFIVEKQVILWVGDVREEEAFQVSQVLATTRYPFMALIALQGSRMIVVDRLEGPATLDTLLEKLHRLMARVEPQLVAIRAERSSRESARTIRQQQDEAYQASLRADEEKERQAAQAAERARREKEEEERAEQLRMQKIQEKKHRRAMLADKLPPEPPMNEPVQAKINVRLPNGERVLRRFRGTDKIEALFAFIGAKDLAPIPPEADFVLASTYPRRLYTDGQQTIQEAGLVPNASLVVEEQESDD</sequence>